<dbReference type="STRING" id="388413.ALPR1_10655"/>
<dbReference type="RefSeq" id="WP_008200412.1">
    <property type="nucleotide sequence ID" value="NZ_CM001023.1"/>
</dbReference>
<proteinExistence type="predicted"/>
<evidence type="ECO:0008006" key="3">
    <source>
        <dbReference type="Google" id="ProtNLM"/>
    </source>
</evidence>
<dbReference type="EMBL" id="AAXU02000001">
    <property type="protein sequence ID" value="EAZ82670.1"/>
    <property type="molecule type" value="Genomic_DNA"/>
</dbReference>
<evidence type="ECO:0000313" key="2">
    <source>
        <dbReference type="Proteomes" id="UP000003919"/>
    </source>
</evidence>
<accession>A3HS52</accession>
<protein>
    <recommendedName>
        <fullName evidence="3">Acyl carrier protein</fullName>
    </recommendedName>
</protein>
<evidence type="ECO:0000313" key="1">
    <source>
        <dbReference type="EMBL" id="EAZ82670.1"/>
    </source>
</evidence>
<comment type="caution">
    <text evidence="1">The sequence shown here is derived from an EMBL/GenBank/DDBJ whole genome shotgun (WGS) entry which is preliminary data.</text>
</comment>
<organism evidence="1 2">
    <name type="scientific">Algoriphagus machipongonensis</name>
    <dbReference type="NCBI Taxonomy" id="388413"/>
    <lineage>
        <taxon>Bacteria</taxon>
        <taxon>Pseudomonadati</taxon>
        <taxon>Bacteroidota</taxon>
        <taxon>Cytophagia</taxon>
        <taxon>Cytophagales</taxon>
        <taxon>Cyclobacteriaceae</taxon>
        <taxon>Algoriphagus</taxon>
    </lineage>
</organism>
<gene>
    <name evidence="1" type="ORF">ALPR1_10655</name>
</gene>
<reference evidence="1 2" key="1">
    <citation type="journal article" date="2011" name="J. Bacteriol.">
        <title>Complete genome sequence of Algoriphagus sp. PR1, bacterial prey of a colony-forming choanoflagellate.</title>
        <authorList>
            <person name="Alegado R.A."/>
            <person name="Ferriera S."/>
            <person name="Nusbaum C."/>
            <person name="Young S.K."/>
            <person name="Zeng Q."/>
            <person name="Imamovic A."/>
            <person name="Fairclough S.R."/>
            <person name="King N."/>
        </authorList>
    </citation>
    <scope>NUCLEOTIDE SEQUENCE [LARGE SCALE GENOMIC DNA]</scope>
    <source>
        <strain evidence="1 2">PR1</strain>
    </source>
</reference>
<sequence>MKNVNELKRITKVFQQYGIQLTGKRKFDRFEQDLKMDKVFVSGLIFDLEYELHKELADEMVQTVKAPAQLIEMLMN</sequence>
<dbReference type="Proteomes" id="UP000003919">
    <property type="component" value="Unassembled WGS sequence"/>
</dbReference>
<dbReference type="HOGENOM" id="CLU_2646457_0_0_10"/>
<keyword evidence="2" id="KW-1185">Reference proteome</keyword>
<name>A3HS52_9BACT</name>
<dbReference type="AlphaFoldDB" id="A3HS52"/>
<dbReference type="OrthoDB" id="826370at2"/>